<keyword evidence="3 6" id="KW-0812">Transmembrane</keyword>
<comment type="similarity">
    <text evidence="2">Belongs to the UPF0057 (PMP3) family.</text>
</comment>
<evidence type="ECO:0000256" key="2">
    <source>
        <dbReference type="ARBA" id="ARBA00009530"/>
    </source>
</evidence>
<sequence>MPSRPPSSTSDVLLYFIALFIPPIPVFIKRGCGADLLINLILWFLGWIPGVIHGWYIISKYQEPAVRY</sequence>
<organism evidence="7 8">
    <name type="scientific">Papiliotrema laurentii</name>
    <name type="common">Cryptococcus laurentii</name>
    <dbReference type="NCBI Taxonomy" id="5418"/>
    <lineage>
        <taxon>Eukaryota</taxon>
        <taxon>Fungi</taxon>
        <taxon>Dikarya</taxon>
        <taxon>Basidiomycota</taxon>
        <taxon>Agaricomycotina</taxon>
        <taxon>Tremellomycetes</taxon>
        <taxon>Tremellales</taxon>
        <taxon>Rhynchogastremaceae</taxon>
        <taxon>Papiliotrema</taxon>
    </lineage>
</organism>
<comment type="caution">
    <text evidence="7">The sequence shown here is derived from an EMBL/GenBank/DDBJ whole genome shotgun (WGS) entry which is preliminary data.</text>
</comment>
<dbReference type="PANTHER" id="PTHR21659">
    <property type="entry name" value="HYDROPHOBIC PROTEIN RCI2 LOW TEMPERATURE AND SALT RESPONSIVE PROTEIN LTI6 -RELATED"/>
    <property type="match status" value="1"/>
</dbReference>
<dbReference type="AlphaFoldDB" id="A0AAD9CZG0"/>
<evidence type="ECO:0000256" key="6">
    <source>
        <dbReference type="SAM" id="Phobius"/>
    </source>
</evidence>
<accession>A0AAD9CZG0</accession>
<dbReference type="InterPro" id="IPR000612">
    <property type="entry name" value="PMP3"/>
</dbReference>
<evidence type="ECO:0000256" key="5">
    <source>
        <dbReference type="ARBA" id="ARBA00023136"/>
    </source>
</evidence>
<keyword evidence="5 6" id="KW-0472">Membrane</keyword>
<dbReference type="Pfam" id="PF01679">
    <property type="entry name" value="Pmp3"/>
    <property type="match status" value="1"/>
</dbReference>
<evidence type="ECO:0000313" key="7">
    <source>
        <dbReference type="EMBL" id="KAK1921951.1"/>
    </source>
</evidence>
<gene>
    <name evidence="7" type="ORF">DB88DRAFT_496686</name>
</gene>
<dbReference type="EMBL" id="JAODAN010000009">
    <property type="protein sequence ID" value="KAK1921951.1"/>
    <property type="molecule type" value="Genomic_DNA"/>
</dbReference>
<proteinExistence type="inferred from homology"/>
<keyword evidence="8" id="KW-1185">Reference proteome</keyword>
<evidence type="ECO:0000313" key="8">
    <source>
        <dbReference type="Proteomes" id="UP001182556"/>
    </source>
</evidence>
<reference evidence="7" key="1">
    <citation type="submission" date="2023-02" db="EMBL/GenBank/DDBJ databases">
        <title>Identification and recombinant expression of a fungal hydrolase from Papiliotrema laurentii that hydrolyzes apple cutin and clears colloidal polyester polyurethane.</title>
        <authorList>
            <consortium name="DOE Joint Genome Institute"/>
            <person name="Roman V.A."/>
            <person name="Bojanowski C."/>
            <person name="Crable B.R."/>
            <person name="Wagner D.N."/>
            <person name="Hung C.S."/>
            <person name="Nadeau L.J."/>
            <person name="Schratz L."/>
            <person name="Haridas S."/>
            <person name="Pangilinan J."/>
            <person name="Lipzen A."/>
            <person name="Na H."/>
            <person name="Yan M."/>
            <person name="Ng V."/>
            <person name="Grigoriev I.V."/>
            <person name="Spatafora J.W."/>
            <person name="Barlow D."/>
            <person name="Biffinger J."/>
            <person name="Kelley-Loughnane N."/>
            <person name="Varaljay V.A."/>
            <person name="Crookes-Goodson W.J."/>
        </authorList>
    </citation>
    <scope>NUCLEOTIDE SEQUENCE</scope>
    <source>
        <strain evidence="7">5307AH</strain>
    </source>
</reference>
<name>A0AAD9CZG0_PAPLA</name>
<dbReference type="GO" id="GO:0016020">
    <property type="term" value="C:membrane"/>
    <property type="evidence" value="ECO:0007669"/>
    <property type="project" value="UniProtKB-SubCell"/>
</dbReference>
<evidence type="ECO:0000256" key="4">
    <source>
        <dbReference type="ARBA" id="ARBA00022989"/>
    </source>
</evidence>
<comment type="subcellular location">
    <subcellularLocation>
        <location evidence="1">Membrane</location>
    </subcellularLocation>
</comment>
<feature type="transmembrane region" description="Helical" evidence="6">
    <location>
        <begin position="40"/>
        <end position="58"/>
    </location>
</feature>
<protein>
    <submittedName>
        <fullName evidence="7">Uncharacterized protein</fullName>
    </submittedName>
</protein>
<evidence type="ECO:0000256" key="3">
    <source>
        <dbReference type="ARBA" id="ARBA00022692"/>
    </source>
</evidence>
<dbReference type="PANTHER" id="PTHR21659:SF112">
    <property type="entry name" value="PROTEIN SNA2-RELATED"/>
    <property type="match status" value="1"/>
</dbReference>
<dbReference type="Proteomes" id="UP001182556">
    <property type="component" value="Unassembled WGS sequence"/>
</dbReference>
<feature type="transmembrane region" description="Helical" evidence="6">
    <location>
        <begin position="12"/>
        <end position="28"/>
    </location>
</feature>
<evidence type="ECO:0000256" key="1">
    <source>
        <dbReference type="ARBA" id="ARBA00004370"/>
    </source>
</evidence>
<keyword evidence="4 6" id="KW-1133">Transmembrane helix</keyword>